<keyword evidence="2" id="KW-0812">Transmembrane</keyword>
<dbReference type="InterPro" id="IPR025509">
    <property type="entry name" value="DUF4396"/>
</dbReference>
<feature type="compositionally biased region" description="Basic and acidic residues" evidence="1">
    <location>
        <begin position="1"/>
        <end position="26"/>
    </location>
</feature>
<reference evidence="4" key="1">
    <citation type="submission" date="2024-05" db="EMBL/GenBank/DDBJ databases">
        <title>30 novel species of actinomycetes from the DSMZ collection.</title>
        <authorList>
            <person name="Nouioui I."/>
        </authorList>
    </citation>
    <scope>NUCLEOTIDE SEQUENCE</scope>
    <source>
        <strain evidence="4">DSM 41529</strain>
    </source>
</reference>
<feature type="transmembrane region" description="Helical" evidence="2">
    <location>
        <begin position="74"/>
        <end position="94"/>
    </location>
</feature>
<sequence length="178" mass="18657">MEHHGHATHDGHADHSEHTGHADHGGHSGHSGHAPASWAMAIQATLHCLTGCAIGEVLGMAVGTALGWHNVPTMILAIALAFVFGYSLTIRGVLRAGLDLRAALRVALAADTVSIAVMELADNATILVFPGAMDATLADALFWLSLALSFVVAFAVTTPVNRWMIGRGKGHAVVHQYH</sequence>
<comment type="caution">
    <text evidence="4">The sequence shown here is derived from an EMBL/GenBank/DDBJ whole genome shotgun (WGS) entry which is preliminary data.</text>
</comment>
<keyword evidence="5" id="KW-1185">Reference proteome</keyword>
<accession>A0ABU2XFH9</accession>
<dbReference type="EMBL" id="JAVRFD010000007">
    <property type="protein sequence ID" value="MDT0544275.1"/>
    <property type="molecule type" value="Genomic_DNA"/>
</dbReference>
<feature type="transmembrane region" description="Helical" evidence="2">
    <location>
        <begin position="46"/>
        <end position="68"/>
    </location>
</feature>
<feature type="transmembrane region" description="Helical" evidence="2">
    <location>
        <begin position="141"/>
        <end position="160"/>
    </location>
</feature>
<protein>
    <submittedName>
        <fullName evidence="4">DUF4396 domain-containing protein</fullName>
    </submittedName>
</protein>
<name>A0ABU2XFH9_9ACTN</name>
<dbReference type="Proteomes" id="UP001180754">
    <property type="component" value="Unassembled WGS sequence"/>
</dbReference>
<dbReference type="RefSeq" id="WP_311724713.1">
    <property type="nucleotide sequence ID" value="NZ_JAVRFD010000007.1"/>
</dbReference>
<gene>
    <name evidence="4" type="ORF">RND15_16430</name>
</gene>
<feature type="domain" description="DUF4396" evidence="3">
    <location>
        <begin position="37"/>
        <end position="170"/>
    </location>
</feature>
<keyword evidence="2" id="KW-1133">Transmembrane helix</keyword>
<feature type="region of interest" description="Disordered" evidence="1">
    <location>
        <begin position="1"/>
        <end position="32"/>
    </location>
</feature>
<dbReference type="Pfam" id="PF14342">
    <property type="entry name" value="DUF4396"/>
    <property type="match status" value="1"/>
</dbReference>
<organism evidence="4 5">
    <name type="scientific">Streptomyces lonegramiae</name>
    <dbReference type="NCBI Taxonomy" id="3075524"/>
    <lineage>
        <taxon>Bacteria</taxon>
        <taxon>Bacillati</taxon>
        <taxon>Actinomycetota</taxon>
        <taxon>Actinomycetes</taxon>
        <taxon>Kitasatosporales</taxon>
        <taxon>Streptomycetaceae</taxon>
        <taxon>Streptomyces</taxon>
    </lineage>
</organism>
<proteinExistence type="predicted"/>
<feature type="transmembrane region" description="Helical" evidence="2">
    <location>
        <begin position="106"/>
        <end position="129"/>
    </location>
</feature>
<evidence type="ECO:0000256" key="1">
    <source>
        <dbReference type="SAM" id="MobiDB-lite"/>
    </source>
</evidence>
<evidence type="ECO:0000259" key="3">
    <source>
        <dbReference type="Pfam" id="PF14342"/>
    </source>
</evidence>
<evidence type="ECO:0000313" key="5">
    <source>
        <dbReference type="Proteomes" id="UP001180754"/>
    </source>
</evidence>
<keyword evidence="2" id="KW-0472">Membrane</keyword>
<evidence type="ECO:0000313" key="4">
    <source>
        <dbReference type="EMBL" id="MDT0544275.1"/>
    </source>
</evidence>
<evidence type="ECO:0000256" key="2">
    <source>
        <dbReference type="SAM" id="Phobius"/>
    </source>
</evidence>